<comment type="caution">
    <text evidence="1">The sequence shown here is derived from an EMBL/GenBank/DDBJ whole genome shotgun (WGS) entry which is preliminary data.</text>
</comment>
<gene>
    <name evidence="1" type="ORF">MRB53_030468</name>
</gene>
<proteinExistence type="predicted"/>
<accession>A0ACC2KLB6</accession>
<evidence type="ECO:0000313" key="1">
    <source>
        <dbReference type="EMBL" id="KAJ8621939.1"/>
    </source>
</evidence>
<protein>
    <submittedName>
        <fullName evidence="1">Uncharacterized protein</fullName>
    </submittedName>
</protein>
<keyword evidence="2" id="KW-1185">Reference proteome</keyword>
<organism evidence="1 2">
    <name type="scientific">Persea americana</name>
    <name type="common">Avocado</name>
    <dbReference type="NCBI Taxonomy" id="3435"/>
    <lineage>
        <taxon>Eukaryota</taxon>
        <taxon>Viridiplantae</taxon>
        <taxon>Streptophyta</taxon>
        <taxon>Embryophyta</taxon>
        <taxon>Tracheophyta</taxon>
        <taxon>Spermatophyta</taxon>
        <taxon>Magnoliopsida</taxon>
        <taxon>Magnoliidae</taxon>
        <taxon>Laurales</taxon>
        <taxon>Lauraceae</taxon>
        <taxon>Persea</taxon>
    </lineage>
</organism>
<dbReference type="EMBL" id="CM056818">
    <property type="protein sequence ID" value="KAJ8621939.1"/>
    <property type="molecule type" value="Genomic_DNA"/>
</dbReference>
<reference evidence="1 2" key="1">
    <citation type="journal article" date="2022" name="Hortic Res">
        <title>A haplotype resolved chromosomal level avocado genome allows analysis of novel avocado genes.</title>
        <authorList>
            <person name="Nath O."/>
            <person name="Fletcher S.J."/>
            <person name="Hayward A."/>
            <person name="Shaw L.M."/>
            <person name="Masouleh A.K."/>
            <person name="Furtado A."/>
            <person name="Henry R.J."/>
            <person name="Mitter N."/>
        </authorList>
    </citation>
    <scope>NUCLEOTIDE SEQUENCE [LARGE SCALE GENOMIC DNA]</scope>
    <source>
        <strain evidence="2">cv. Hass</strain>
    </source>
</reference>
<dbReference type="Proteomes" id="UP001234297">
    <property type="component" value="Chromosome 10"/>
</dbReference>
<name>A0ACC2KLB6_PERAE</name>
<sequence length="177" mass="19259">MAARKADTPEEDRRQSEQTQVRRERVVLEEEPEEPKKDPKPTMEPEKPIGATSPTSVTAPERIEKKKIEALVCLHCAPLGTRRSLLFLVSDRRGELGNGVVGEARGAAVVSGDKYRMGYDWGWVDGIRRAKAGRGTLRSNGFRKVTSGCWFGAKGLGLTTGICSNGSVEVGKSFGTV</sequence>
<evidence type="ECO:0000313" key="2">
    <source>
        <dbReference type="Proteomes" id="UP001234297"/>
    </source>
</evidence>